<evidence type="ECO:0000256" key="3">
    <source>
        <dbReference type="ARBA" id="ARBA00008793"/>
    </source>
</evidence>
<evidence type="ECO:0000256" key="7">
    <source>
        <dbReference type="SAM" id="MobiDB-lite"/>
    </source>
</evidence>
<evidence type="ECO:0000256" key="5">
    <source>
        <dbReference type="ARBA" id="ARBA00022790"/>
    </source>
</evidence>
<dbReference type="InterPro" id="IPR000717">
    <property type="entry name" value="PCI_dom"/>
</dbReference>
<comment type="subcellular location">
    <subcellularLocation>
        <location evidence="2">Cytoplasm</location>
    </subcellularLocation>
    <subcellularLocation>
        <location evidence="1">Nucleus</location>
    </subcellularLocation>
</comment>
<dbReference type="EMBL" id="JBFMKM010000003">
    <property type="protein sequence ID" value="KAL1311139.1"/>
    <property type="molecule type" value="Genomic_DNA"/>
</dbReference>
<comment type="similarity">
    <text evidence="3">Belongs to the CSN1 family.</text>
</comment>
<name>A0ABR3PPL6_9PEZI</name>
<keyword evidence="5" id="KW-0736">Signalosome</keyword>
<evidence type="ECO:0000256" key="1">
    <source>
        <dbReference type="ARBA" id="ARBA00004123"/>
    </source>
</evidence>
<keyword evidence="10" id="KW-1185">Reference proteome</keyword>
<feature type="domain" description="PCI" evidence="8">
    <location>
        <begin position="224"/>
        <end position="410"/>
    </location>
</feature>
<evidence type="ECO:0000259" key="8">
    <source>
        <dbReference type="PROSITE" id="PS50250"/>
    </source>
</evidence>
<proteinExistence type="inferred from homology"/>
<accession>A0ABR3PPL6</accession>
<keyword evidence="4" id="KW-0963">Cytoplasm</keyword>
<dbReference type="InterPro" id="IPR019585">
    <property type="entry name" value="Rpn7/CSN1"/>
</dbReference>
<keyword evidence="6" id="KW-0539">Nucleus</keyword>
<gene>
    <name evidence="9" type="ORF">AAFC00_001341</name>
</gene>
<comment type="caution">
    <text evidence="9">The sequence shown here is derived from an EMBL/GenBank/DDBJ whole genome shotgun (WGS) entry which is preliminary data.</text>
</comment>
<sequence>MAGVVEQSAHFTDRRTKGLPVADAPKFDLESYATNYDLHTRILRLRHIAQICPPLALEALHLAFAAVKNTKDTALYLSLATLLRNVDPSDPLATPQLDWVERTNKLNEQETDRLEHELRGYKNNLIKESIRMGQEDLGTHYLNMANFDAAAKAYQKMREFCTTPKHIAEMTTKLIYINLISHQWLHALSNCQKLRALSLRPEDKARFDPIAQVASALANMGQGNYRMAAVTFIAVDPSYITLGPVAGVDFATSVMTGNDVAVYAALCALASMDRQELQSLVLDDSRFRNFLELEPHVRRSISLFCAGKYTHTLAILDSYRNDYLLDLFLTSHLDSLYQMIRSKSIVQYFVPFSSVTLSALATAFPPSAAPSASATSGSIEDELVDMIHRRQLHARIDSVNGILEPPPKDSREDAHQAVMNTADDIEHQLRLKLHRINMMQAGLEIQAPKSGKGKSAWAQGNPALSMA</sequence>
<dbReference type="RefSeq" id="XP_069203988.1">
    <property type="nucleotide sequence ID" value="XM_069340520.1"/>
</dbReference>
<dbReference type="SUPFAM" id="SSF46785">
    <property type="entry name" value="Winged helix' DNA-binding domain"/>
    <property type="match status" value="1"/>
</dbReference>
<evidence type="ECO:0000256" key="2">
    <source>
        <dbReference type="ARBA" id="ARBA00004496"/>
    </source>
</evidence>
<dbReference type="PROSITE" id="PS50250">
    <property type="entry name" value="PCI"/>
    <property type="match status" value="1"/>
</dbReference>
<evidence type="ECO:0000313" key="9">
    <source>
        <dbReference type="EMBL" id="KAL1311139.1"/>
    </source>
</evidence>
<dbReference type="PANTHER" id="PTHR14145:SF2">
    <property type="entry name" value="COP9 SIGNALOSOME COMPLEX SUBUNIT 1"/>
    <property type="match status" value="1"/>
</dbReference>
<feature type="region of interest" description="Disordered" evidence="7">
    <location>
        <begin position="448"/>
        <end position="467"/>
    </location>
</feature>
<evidence type="ECO:0000256" key="6">
    <source>
        <dbReference type="ARBA" id="ARBA00023242"/>
    </source>
</evidence>
<dbReference type="Gene3D" id="1.25.40.570">
    <property type="match status" value="1"/>
</dbReference>
<protein>
    <recommendedName>
        <fullName evidence="8">PCI domain-containing protein</fullName>
    </recommendedName>
</protein>
<dbReference type="Pfam" id="PF01399">
    <property type="entry name" value="PCI"/>
    <property type="match status" value="1"/>
</dbReference>
<reference evidence="9 10" key="1">
    <citation type="submission" date="2024-07" db="EMBL/GenBank/DDBJ databases">
        <title>Draft sequence of the Neodothiora populina.</title>
        <authorList>
            <person name="Drown D.D."/>
            <person name="Schuette U.S."/>
            <person name="Buechlein A.B."/>
            <person name="Rusch D.R."/>
            <person name="Winton L.W."/>
            <person name="Adams G.A."/>
        </authorList>
    </citation>
    <scope>NUCLEOTIDE SEQUENCE [LARGE SCALE GENOMIC DNA]</scope>
    <source>
        <strain evidence="9 10">CPC 39397</strain>
    </source>
</reference>
<dbReference type="PANTHER" id="PTHR14145">
    <property type="entry name" value="26S PROTESOME SUBUNIT 6"/>
    <property type="match status" value="1"/>
</dbReference>
<dbReference type="SMART" id="SM00088">
    <property type="entry name" value="PINT"/>
    <property type="match status" value="1"/>
</dbReference>
<dbReference type="InterPro" id="IPR036390">
    <property type="entry name" value="WH_DNA-bd_sf"/>
</dbReference>
<dbReference type="Pfam" id="PF10602">
    <property type="entry name" value="RPN7"/>
    <property type="match status" value="1"/>
</dbReference>
<organism evidence="9 10">
    <name type="scientific">Neodothiora populina</name>
    <dbReference type="NCBI Taxonomy" id="2781224"/>
    <lineage>
        <taxon>Eukaryota</taxon>
        <taxon>Fungi</taxon>
        <taxon>Dikarya</taxon>
        <taxon>Ascomycota</taxon>
        <taxon>Pezizomycotina</taxon>
        <taxon>Dothideomycetes</taxon>
        <taxon>Dothideomycetidae</taxon>
        <taxon>Dothideales</taxon>
        <taxon>Dothioraceae</taxon>
        <taxon>Neodothiora</taxon>
    </lineage>
</organism>
<dbReference type="InterPro" id="IPR045135">
    <property type="entry name" value="Rpn7_N"/>
</dbReference>
<evidence type="ECO:0000313" key="10">
    <source>
        <dbReference type="Proteomes" id="UP001562354"/>
    </source>
</evidence>
<evidence type="ECO:0000256" key="4">
    <source>
        <dbReference type="ARBA" id="ARBA00022490"/>
    </source>
</evidence>
<dbReference type="Proteomes" id="UP001562354">
    <property type="component" value="Unassembled WGS sequence"/>
</dbReference>
<dbReference type="GeneID" id="95975044"/>